<dbReference type="EMBL" id="PJQD01000026">
    <property type="protein sequence ID" value="POY74289.1"/>
    <property type="molecule type" value="Genomic_DNA"/>
</dbReference>
<organism evidence="2 3">
    <name type="scientific">Rhodotorula taiwanensis</name>
    <dbReference type="NCBI Taxonomy" id="741276"/>
    <lineage>
        <taxon>Eukaryota</taxon>
        <taxon>Fungi</taxon>
        <taxon>Dikarya</taxon>
        <taxon>Basidiomycota</taxon>
        <taxon>Pucciniomycotina</taxon>
        <taxon>Microbotryomycetes</taxon>
        <taxon>Sporidiobolales</taxon>
        <taxon>Sporidiobolaceae</taxon>
        <taxon>Rhodotorula</taxon>
    </lineage>
</organism>
<evidence type="ECO:0000313" key="2">
    <source>
        <dbReference type="EMBL" id="POY74289.1"/>
    </source>
</evidence>
<comment type="caution">
    <text evidence="2">The sequence shown here is derived from an EMBL/GenBank/DDBJ whole genome shotgun (WGS) entry which is preliminary data.</text>
</comment>
<dbReference type="AlphaFoldDB" id="A0A2S5BBZ1"/>
<proteinExistence type="predicted"/>
<keyword evidence="3" id="KW-1185">Reference proteome</keyword>
<dbReference type="Proteomes" id="UP000237144">
    <property type="component" value="Unassembled WGS sequence"/>
</dbReference>
<accession>A0A2S5BBZ1</accession>
<gene>
    <name evidence="2" type="ORF">BMF94_2727</name>
</gene>
<feature type="compositionally biased region" description="Acidic residues" evidence="1">
    <location>
        <begin position="127"/>
        <end position="145"/>
    </location>
</feature>
<evidence type="ECO:0000313" key="3">
    <source>
        <dbReference type="Proteomes" id="UP000237144"/>
    </source>
</evidence>
<evidence type="ECO:0000256" key="1">
    <source>
        <dbReference type="SAM" id="MobiDB-lite"/>
    </source>
</evidence>
<sequence>MFLRILASRHFKTRPGKVDEEMLLQSLVGSGGRVPYSLKELTSAPSEHQLVWAVRRLNSSLDCEIELETTTRTTRLIGDFVGQFDEMVRTSPSKPPTNPRWRSDFCHRLIATVVLSLRDVLPQDFSDASDEEADHEDEDSSDDICGDLRSEMAATSKKSLRSWLCDTVGDAKLDFVRHAAART</sequence>
<protein>
    <submittedName>
        <fullName evidence="2">Uncharacterized protein</fullName>
    </submittedName>
</protein>
<name>A0A2S5BBZ1_9BASI</name>
<reference evidence="2 3" key="1">
    <citation type="journal article" date="2018" name="Front. Microbiol.">
        <title>Prospects for Fungal Bioremediation of Acidic Radioactive Waste Sites: Characterization and Genome Sequence of Rhodotorula taiwanensis MD1149.</title>
        <authorList>
            <person name="Tkavc R."/>
            <person name="Matrosova V.Y."/>
            <person name="Grichenko O.E."/>
            <person name="Gostincar C."/>
            <person name="Volpe R.P."/>
            <person name="Klimenkova P."/>
            <person name="Gaidamakova E.K."/>
            <person name="Zhou C.E."/>
            <person name="Stewart B.J."/>
            <person name="Lyman M.G."/>
            <person name="Malfatti S.A."/>
            <person name="Rubinfeld B."/>
            <person name="Courtot M."/>
            <person name="Singh J."/>
            <person name="Dalgard C.L."/>
            <person name="Hamilton T."/>
            <person name="Frey K.G."/>
            <person name="Gunde-Cimerman N."/>
            <person name="Dugan L."/>
            <person name="Daly M.J."/>
        </authorList>
    </citation>
    <scope>NUCLEOTIDE SEQUENCE [LARGE SCALE GENOMIC DNA]</scope>
    <source>
        <strain evidence="2 3">MD1149</strain>
    </source>
</reference>
<feature type="region of interest" description="Disordered" evidence="1">
    <location>
        <begin position="126"/>
        <end position="148"/>
    </location>
</feature>